<feature type="region of interest" description="Disordered" evidence="3">
    <location>
        <begin position="1"/>
        <end position="112"/>
    </location>
</feature>
<name>A0AAV9JPX4_9PEZI</name>
<feature type="compositionally biased region" description="Basic and acidic residues" evidence="3">
    <location>
        <begin position="908"/>
        <end position="919"/>
    </location>
</feature>
<feature type="region of interest" description="Disordered" evidence="3">
    <location>
        <begin position="1047"/>
        <end position="1077"/>
    </location>
</feature>
<feature type="compositionally biased region" description="Polar residues" evidence="3">
    <location>
        <begin position="595"/>
        <end position="607"/>
    </location>
</feature>
<feature type="region of interest" description="Disordered" evidence="3">
    <location>
        <begin position="722"/>
        <end position="755"/>
    </location>
</feature>
<gene>
    <name evidence="4" type="ORF">LTR36_001118</name>
</gene>
<feature type="compositionally biased region" description="Acidic residues" evidence="3">
    <location>
        <begin position="2087"/>
        <end position="2096"/>
    </location>
</feature>
<evidence type="ECO:0000313" key="4">
    <source>
        <dbReference type="EMBL" id="KAK4547462.1"/>
    </source>
</evidence>
<feature type="region of interest" description="Disordered" evidence="3">
    <location>
        <begin position="657"/>
        <end position="708"/>
    </location>
</feature>
<reference evidence="4 5" key="1">
    <citation type="submission" date="2021-11" db="EMBL/GenBank/DDBJ databases">
        <title>Black yeast isolated from Biological Soil Crust.</title>
        <authorList>
            <person name="Kurbessoian T."/>
        </authorList>
    </citation>
    <scope>NUCLEOTIDE SEQUENCE [LARGE SCALE GENOMIC DNA]</scope>
    <source>
        <strain evidence="4 5">CCFEE 5522</strain>
    </source>
</reference>
<feature type="region of interest" description="Disordered" evidence="3">
    <location>
        <begin position="1973"/>
        <end position="2119"/>
    </location>
</feature>
<sequence>MSVRCITDTTSEAVLPSSPPIPEYDISVASASTPSPARGRESGWEAQLLSPDVARLPPPRTPASTRSRFRDNSSEYYTAAWGSPYERSSSPARSARTALSEQVPSEDQLESSPLQSFGLEHLVPSRIGVLSLPRPSLAVLGRAVTDQDDSHTRRSRTKRWVQLPQRQHSERSHWWSDESRSISDEERKHRRAPSSVSGRAVARGSSTGHRPREANRTLNQQSFLETLRDGQPGEMSGLYASRWADTPPPDEQELGKQVGMTDSIEKPLPELPAEIREDTETMAVASNWTGKDMVMEANVEKKDEPEAHPSVPTGSEAKGNAGPTPPLLDAECLEPPRIRKRVSWRGKNCVISIPNVNFEAVGLPMPLSTSEVQQRLMSFEEAGYSTYGFNLSHEEGGVNGDPSHVRPIYPDETESRAQASQQRPRVSLPDLSEWRAYETWLIDQKLAALGVSTGLDEPPLPPSCQPQDMSRQSSGQYPQLPFSPPIPTGSAGSMGGRPGMMRGHSHTMSVASPLSPGIGPFGHMHRHSTFTGPHGFPQLQTQPLPQPQLPPFPGMSAFSPGKQPAMPGFPPRGGSPAQIAALQQDFGHAHGPGSPLSQQMFAQSPQDYSRGLMDDQRRRQHAYSQSVQYQPQHQPQHQPMPNTFLPQAHSVQRTPILPELPEEEDERELRETTPDGAAYVPPHKRAQFNGDVAVPTPTRGHRHNPSEGLEREVLEAEQRHEAEKHEWIEGSQAETRRQSGTNGVHEPTARQYTGPSHADQFAMQQAVQQAAPSHKKTASRFNVAAPAFTFNPAASFKPTSNAFTFGATPPKTNGAVPNGHTRQVSSGSFNVAAPAFKPANAPSVPKSEFSFFAQGPAFKPGVPAVEPHQPVPSGRTVVDDLPSIFGKVNIPDIVKPVKKSKAVAIVRPDESARKSHDSGEEFEDDEGRIAQSDDRLKRQRHGGDDGDEVPQFAEPTPMPDPADFAPMAPGLQPVVDGASVEQVEAEVGAALDKVAEKGAESVEAAIETAHPQHHEPAVFVKPTHGHKASSSLSAFAKPFEPYAMRRADDEASEGRSSTGHEHVTSISELEDGEIREDEQSAVSPVHSRQSSAGLALAMPVTQNPIEYSASERIGVVAFPEPSFDEIDAVMRQLNGAEDDSEREQTLDRAMSPLPSLDDLMPGATHLPEWGRSDGRSPSPTRSQAVQHAPADSSFTVHERTDSGEAVVNGWANVHRLNKAEDVPGSDWSGMLSPPEEEKLQARSNFFDMHIEELLGRVVERRLQPLEESLRNVQSTVSKPSRSMGQPSHKRTSSKVDSDADDEDDLSDAPRQRPVSRGRDKRVDEIKAAVWEALREQSPRRSQSSHDIADLHSALADMKVSFARAASASMELDDVRAVVEELLNRQSQAVAPLAIEERRDNHGRQVSELEGRLSETLAGALEEANHRRAIEEREGETRRLLRLAEEELHLLRDSSRDDDGRLSAMEGDRRELLERAERAEEAQQSAEDQVKSLVAETDAMQGTLEEYRLSSTKWRVDIDEGKHEREELERTVASLERQVEEGQDSGTGMRRRLEKLHADMATAAGQLAGEKAAWRAREDDYRSRCGALEAQQAAQARHRQELEDELRVARLSVAEASDARLALDSSRTSNASLHDLVRKLQSDLAEQQSLAARIERDFQDARDTGRAEIHRARMSLETDVEAANHQVNTVRAELENELLKVRMELESVKIEAETAKARHDRLLEEEDSARKEALRKVSHANSVALDDLRQKHEAALQELLFRHGRAVEYAVEDKERSDYILNERLALSQAKLDHSHDRILHLEERLEVARSAAQAAAMSAQTKIPSAASIAGGIPEKVSPQALRESILVLQEQLQERESRMDRLQNEVDKEGPAKLKERDTEITWLRELLGVRNEDLTDLVNTLAKPTFDRDNVRDIAIRIRANLQMEQQEKERFGPGSQFLGGQALASLSSFATPKAASLTSAFNKWRSTMESSSLRHAPRYAPPVRSITPSKARPSALPDRYNAGLMTPPASNFRNTPSPEATMSVPPPRLQAREDPRPSTSALSNEPSSHSRQVSSSSDAPTTPLLREQSYDLDAEDNEIHMQSFEDDDLDVADSEPPAFRSLESELEPLPADAVAE</sequence>
<feature type="region of interest" description="Disordered" evidence="3">
    <location>
        <begin position="300"/>
        <end position="331"/>
    </location>
</feature>
<dbReference type="PANTHER" id="PTHR32083">
    <property type="entry name" value="CILIA AND FLAGELLA-ASSOCIATED PROTEIN 58-RELATED"/>
    <property type="match status" value="1"/>
</dbReference>
<feature type="compositionally biased region" description="Polar residues" evidence="3">
    <location>
        <begin position="465"/>
        <end position="477"/>
    </location>
</feature>
<feature type="compositionally biased region" description="Polar residues" evidence="3">
    <location>
        <begin position="1175"/>
        <end position="1185"/>
    </location>
</feature>
<evidence type="ECO:0000256" key="3">
    <source>
        <dbReference type="SAM" id="MobiDB-lite"/>
    </source>
</evidence>
<evidence type="ECO:0000256" key="1">
    <source>
        <dbReference type="ARBA" id="ARBA00023054"/>
    </source>
</evidence>
<proteinExistence type="predicted"/>
<dbReference type="EMBL" id="JAVFHQ010000011">
    <property type="protein sequence ID" value="KAK4547462.1"/>
    <property type="molecule type" value="Genomic_DNA"/>
</dbReference>
<feature type="region of interest" description="Disordered" evidence="3">
    <location>
        <begin position="143"/>
        <end position="255"/>
    </location>
</feature>
<accession>A0AAV9JPX4</accession>
<feature type="region of interest" description="Disordered" evidence="3">
    <location>
        <begin position="1269"/>
        <end position="1320"/>
    </location>
</feature>
<dbReference type="PANTHER" id="PTHR32083:SF0">
    <property type="entry name" value="CILIA AND FLAGELLA-ASSOCIATED PROTEIN 58"/>
    <property type="match status" value="1"/>
</dbReference>
<protein>
    <submittedName>
        <fullName evidence="4">Uncharacterized protein</fullName>
    </submittedName>
</protein>
<feature type="compositionally biased region" description="Low complexity" evidence="3">
    <location>
        <begin position="623"/>
        <end position="637"/>
    </location>
</feature>
<evidence type="ECO:0000256" key="2">
    <source>
        <dbReference type="SAM" id="Coils"/>
    </source>
</evidence>
<evidence type="ECO:0000313" key="5">
    <source>
        <dbReference type="Proteomes" id="UP001324427"/>
    </source>
</evidence>
<feature type="coiled-coil region" evidence="2">
    <location>
        <begin position="1598"/>
        <end position="1731"/>
    </location>
</feature>
<feature type="region of interest" description="Disordered" evidence="3">
    <location>
        <begin position="393"/>
        <end position="426"/>
    </location>
</feature>
<feature type="region of interest" description="Disordered" evidence="3">
    <location>
        <begin position="587"/>
        <end position="645"/>
    </location>
</feature>
<feature type="compositionally biased region" description="Low complexity" evidence="3">
    <location>
        <begin position="87"/>
        <end position="100"/>
    </location>
</feature>
<feature type="compositionally biased region" description="Polar residues" evidence="3">
    <location>
        <begin position="2040"/>
        <end position="2049"/>
    </location>
</feature>
<feature type="region of interest" description="Disordered" evidence="3">
    <location>
        <begin position="453"/>
        <end position="498"/>
    </location>
</feature>
<dbReference type="Proteomes" id="UP001324427">
    <property type="component" value="Unassembled WGS sequence"/>
</dbReference>
<feature type="compositionally biased region" description="Polar residues" evidence="3">
    <location>
        <begin position="102"/>
        <end position="112"/>
    </location>
</feature>
<keyword evidence="1 2" id="KW-0175">Coiled coil</keyword>
<feature type="compositionally biased region" description="Polar residues" evidence="3">
    <location>
        <begin position="1270"/>
        <end position="1285"/>
    </location>
</feature>
<dbReference type="GO" id="GO:0005856">
    <property type="term" value="C:cytoskeleton"/>
    <property type="evidence" value="ECO:0007669"/>
    <property type="project" value="TreeGrafter"/>
</dbReference>
<feature type="compositionally biased region" description="Basic and acidic residues" evidence="3">
    <location>
        <begin position="1047"/>
        <end position="1063"/>
    </location>
</feature>
<dbReference type="Gene3D" id="1.10.287.1490">
    <property type="match status" value="1"/>
</dbReference>
<feature type="region of interest" description="Disordered" evidence="3">
    <location>
        <begin position="908"/>
        <end position="972"/>
    </location>
</feature>
<comment type="caution">
    <text evidence="4">The sequence shown here is derived from an EMBL/GenBank/DDBJ whole genome shotgun (WGS) entry which is preliminary data.</text>
</comment>
<keyword evidence="5" id="KW-1185">Reference proteome</keyword>
<feature type="compositionally biased region" description="Low complexity" evidence="3">
    <location>
        <begin position="2050"/>
        <end position="2060"/>
    </location>
</feature>
<feature type="coiled-coil region" evidence="2">
    <location>
        <begin position="1461"/>
        <end position="1544"/>
    </location>
</feature>
<organism evidence="4 5">
    <name type="scientific">Oleoguttula mirabilis</name>
    <dbReference type="NCBI Taxonomy" id="1507867"/>
    <lineage>
        <taxon>Eukaryota</taxon>
        <taxon>Fungi</taxon>
        <taxon>Dikarya</taxon>
        <taxon>Ascomycota</taxon>
        <taxon>Pezizomycotina</taxon>
        <taxon>Dothideomycetes</taxon>
        <taxon>Dothideomycetidae</taxon>
        <taxon>Mycosphaerellales</taxon>
        <taxon>Teratosphaeriaceae</taxon>
        <taxon>Oleoguttula</taxon>
    </lineage>
</organism>
<feature type="compositionally biased region" description="Basic and acidic residues" evidence="3">
    <location>
        <begin position="167"/>
        <end position="187"/>
    </location>
</feature>
<feature type="compositionally biased region" description="Polar residues" evidence="3">
    <location>
        <begin position="2011"/>
        <end position="2023"/>
    </location>
</feature>
<feature type="region of interest" description="Disordered" evidence="3">
    <location>
        <begin position="1151"/>
        <end position="1201"/>
    </location>
</feature>
<feature type="compositionally biased region" description="Basic and acidic residues" evidence="3">
    <location>
        <begin position="927"/>
        <end position="944"/>
    </location>
</feature>